<dbReference type="PANTHER" id="PTHR46558">
    <property type="entry name" value="TRACRIPTIONAL REGULATORY PROTEIN-RELATED-RELATED"/>
    <property type="match status" value="1"/>
</dbReference>
<evidence type="ECO:0000256" key="1">
    <source>
        <dbReference type="ARBA" id="ARBA00023125"/>
    </source>
</evidence>
<dbReference type="SMART" id="SM00530">
    <property type="entry name" value="HTH_XRE"/>
    <property type="match status" value="1"/>
</dbReference>
<reference evidence="4" key="1">
    <citation type="submission" date="2017-02" db="EMBL/GenBank/DDBJ databases">
        <authorList>
            <person name="Varghese N."/>
            <person name="Submissions S."/>
        </authorList>
    </citation>
    <scope>NUCLEOTIDE SEQUENCE [LARGE SCALE GENOMIC DNA]</scope>
    <source>
        <strain evidence="4">DSM 3072</strain>
    </source>
</reference>
<dbReference type="PANTHER" id="PTHR46558:SF15">
    <property type="entry name" value="HELIX-TURN-HELIX DOMAIN PROTEIN"/>
    <property type="match status" value="1"/>
</dbReference>
<dbReference type="RefSeq" id="WP_159443075.1">
    <property type="nucleotide sequence ID" value="NZ_FUXX01000034.1"/>
</dbReference>
<dbReference type="GO" id="GO:0003677">
    <property type="term" value="F:DNA binding"/>
    <property type="evidence" value="ECO:0007669"/>
    <property type="project" value="UniProtKB-KW"/>
</dbReference>
<name>A0A1T4VMN2_9GAMM</name>
<accession>A0A1T4VMN2</accession>
<gene>
    <name evidence="3" type="ORF">SAMN02745213_01773</name>
</gene>
<keyword evidence="1 3" id="KW-0238">DNA-binding</keyword>
<evidence type="ECO:0000313" key="4">
    <source>
        <dbReference type="Proteomes" id="UP000242432"/>
    </source>
</evidence>
<sequence length="286" mass="32742">MNFNESIFLCDYLKTYFPDLSVDDDESLFEEAYLWALKLNHKHFRKKLKEYRENCGYSQTSISKALNVTQATYSSWETGKHIPKVEFIKKLTDLLNLQDPVQFIVSAINKPFGSKSVPVLPPNFFVGLKPEIINTELEKYLSETSCIETFRILESEKYDFAFKVTDTLMEGTQKKITKDSYLLCSFCSPQGLTKYQLLKFVSGMVAIVSCKGNSAIIREVQFSEKEEIVSLLIWNTRINPELGIFLGDDAGNNYSKKPIKIRENYSPDEIEILGIAVSGYYSIQTL</sequence>
<evidence type="ECO:0000313" key="3">
    <source>
        <dbReference type="EMBL" id="SKA66196.1"/>
    </source>
</evidence>
<organism evidence="3 4">
    <name type="scientific">Succinivibrio dextrinosolvens DSM 3072</name>
    <dbReference type="NCBI Taxonomy" id="1123324"/>
    <lineage>
        <taxon>Bacteria</taxon>
        <taxon>Pseudomonadati</taxon>
        <taxon>Pseudomonadota</taxon>
        <taxon>Gammaproteobacteria</taxon>
        <taxon>Aeromonadales</taxon>
        <taxon>Succinivibrionaceae</taxon>
        <taxon>Succinivibrio</taxon>
    </lineage>
</organism>
<proteinExistence type="predicted"/>
<dbReference type="InterPro" id="IPR010982">
    <property type="entry name" value="Lambda_DNA-bd_dom_sf"/>
</dbReference>
<feature type="domain" description="HTH cro/C1-type" evidence="2">
    <location>
        <begin position="48"/>
        <end position="103"/>
    </location>
</feature>
<dbReference type="Pfam" id="PF01381">
    <property type="entry name" value="HTH_3"/>
    <property type="match status" value="1"/>
</dbReference>
<protein>
    <submittedName>
        <fullName evidence="3">DNA-binding transcriptional regulator, XRE-family HTH domain</fullName>
    </submittedName>
</protein>
<dbReference type="AlphaFoldDB" id="A0A1T4VMN2"/>
<keyword evidence="4" id="KW-1185">Reference proteome</keyword>
<dbReference type="Gene3D" id="1.10.260.40">
    <property type="entry name" value="lambda repressor-like DNA-binding domains"/>
    <property type="match status" value="1"/>
</dbReference>
<dbReference type="Proteomes" id="UP000242432">
    <property type="component" value="Unassembled WGS sequence"/>
</dbReference>
<evidence type="ECO:0000259" key="2">
    <source>
        <dbReference type="PROSITE" id="PS50943"/>
    </source>
</evidence>
<dbReference type="SUPFAM" id="SSF47413">
    <property type="entry name" value="lambda repressor-like DNA-binding domains"/>
    <property type="match status" value="1"/>
</dbReference>
<dbReference type="CDD" id="cd00093">
    <property type="entry name" value="HTH_XRE"/>
    <property type="match status" value="1"/>
</dbReference>
<dbReference type="EMBL" id="FUXX01000034">
    <property type="protein sequence ID" value="SKA66196.1"/>
    <property type="molecule type" value="Genomic_DNA"/>
</dbReference>
<dbReference type="PROSITE" id="PS50943">
    <property type="entry name" value="HTH_CROC1"/>
    <property type="match status" value="1"/>
</dbReference>
<dbReference type="InterPro" id="IPR001387">
    <property type="entry name" value="Cro/C1-type_HTH"/>
</dbReference>